<dbReference type="Proteomes" id="UP000005324">
    <property type="component" value="Unassembled WGS sequence"/>
</dbReference>
<reference evidence="2 3" key="1">
    <citation type="submission" date="2010-04" db="EMBL/GenBank/DDBJ databases">
        <authorList>
            <person name="Qin X."/>
            <person name="Bachman B."/>
            <person name="Battles P."/>
            <person name="Bell A."/>
            <person name="Bess C."/>
            <person name="Bickham C."/>
            <person name="Chaboub L."/>
            <person name="Chen D."/>
            <person name="Coyle M."/>
            <person name="Deiros D.R."/>
            <person name="Dinh H."/>
            <person name="Forbes L."/>
            <person name="Fowler G."/>
            <person name="Francisco L."/>
            <person name="Fu Q."/>
            <person name="Gubbala S."/>
            <person name="Hale W."/>
            <person name="Han Y."/>
            <person name="Hemphill L."/>
            <person name="Highlander S.K."/>
            <person name="Hirani K."/>
            <person name="Hogues M."/>
            <person name="Jackson L."/>
            <person name="Jakkamsetti A."/>
            <person name="Javaid M."/>
            <person name="Jiang H."/>
            <person name="Korchina V."/>
            <person name="Kovar C."/>
            <person name="Lara F."/>
            <person name="Lee S."/>
            <person name="Mata R."/>
            <person name="Mathew T."/>
            <person name="Moen C."/>
            <person name="Morales K."/>
            <person name="Munidasa M."/>
            <person name="Nazareth L."/>
            <person name="Ngo R."/>
            <person name="Nguyen L."/>
            <person name="Okwuonu G."/>
            <person name="Ongeri F."/>
            <person name="Patil S."/>
            <person name="Petrosino J."/>
            <person name="Pham C."/>
            <person name="Pham P."/>
            <person name="Pu L.-L."/>
            <person name="Puazo M."/>
            <person name="Raj R."/>
            <person name="Reid J."/>
            <person name="Rouhana J."/>
            <person name="Saada N."/>
            <person name="Shang Y."/>
            <person name="Simmons D."/>
            <person name="Thornton R."/>
            <person name="Warren J."/>
            <person name="Weissenberger G."/>
            <person name="Zhang J."/>
            <person name="Zhang L."/>
            <person name="Zhou C."/>
            <person name="Zhu D."/>
            <person name="Muzny D."/>
            <person name="Worley K."/>
            <person name="Gibbs R."/>
        </authorList>
    </citation>
    <scope>NUCLEOTIDE SEQUENCE [LARGE SCALE GENOMIC DNA]</scope>
    <source>
        <strain evidence="2 3">ATCC 49957</strain>
    </source>
</reference>
<comment type="caution">
    <text evidence="2">The sequence shown here is derived from an EMBL/GenBank/DDBJ whole genome shotgun (WGS) entry which is preliminary data.</text>
</comment>
<dbReference type="HOGENOM" id="CLU_2151238_0_0_5"/>
<gene>
    <name evidence="2" type="ORF">HMPREF0731_4302</name>
</gene>
<accession>D5RT90</accession>
<proteinExistence type="predicted"/>
<dbReference type="EMBL" id="ADVL01000783">
    <property type="protein sequence ID" value="EFH09466.1"/>
    <property type="molecule type" value="Genomic_DNA"/>
</dbReference>
<name>D5RT90_9PROT</name>
<feature type="compositionally biased region" description="Gly residues" evidence="1">
    <location>
        <begin position="27"/>
        <end position="41"/>
    </location>
</feature>
<organism evidence="2 3">
    <name type="scientific">Pseudoroseomonas cervicalis ATCC 49957</name>
    <dbReference type="NCBI Taxonomy" id="525371"/>
    <lineage>
        <taxon>Bacteria</taxon>
        <taxon>Pseudomonadati</taxon>
        <taxon>Pseudomonadota</taxon>
        <taxon>Alphaproteobacteria</taxon>
        <taxon>Acetobacterales</taxon>
        <taxon>Roseomonadaceae</taxon>
        <taxon>Roseomonas</taxon>
    </lineage>
</organism>
<evidence type="ECO:0000313" key="2">
    <source>
        <dbReference type="EMBL" id="EFH09466.1"/>
    </source>
</evidence>
<feature type="compositionally biased region" description="Basic residues" evidence="1">
    <location>
        <begin position="61"/>
        <end position="70"/>
    </location>
</feature>
<sequence>AQQLGAAGVVPQQAEQALRLPGWQRGSLGGGGGAIGGGGLGESRQAPAQHQQQEGQEAHGAQRKPSRPRMVKPLFCNAASPAPCRPVQKMKQWPSCRPPAPRPACGAAKPR</sequence>
<evidence type="ECO:0000313" key="3">
    <source>
        <dbReference type="Proteomes" id="UP000005324"/>
    </source>
</evidence>
<keyword evidence="3" id="KW-1185">Reference proteome</keyword>
<feature type="non-terminal residue" evidence="2">
    <location>
        <position position="1"/>
    </location>
</feature>
<protein>
    <submittedName>
        <fullName evidence="2">Uncharacterized protein</fullName>
    </submittedName>
</protein>
<evidence type="ECO:0000256" key="1">
    <source>
        <dbReference type="SAM" id="MobiDB-lite"/>
    </source>
</evidence>
<feature type="region of interest" description="Disordered" evidence="1">
    <location>
        <begin position="18"/>
        <end position="111"/>
    </location>
</feature>
<dbReference type="AlphaFoldDB" id="D5RT90"/>
<feature type="compositionally biased region" description="Low complexity" evidence="1">
    <location>
        <begin position="45"/>
        <end position="59"/>
    </location>
</feature>